<keyword evidence="5" id="KW-1185">Reference proteome</keyword>
<reference evidence="4 5" key="1">
    <citation type="submission" date="2023-08" db="EMBL/GenBank/DDBJ databases">
        <title>Black Yeasts Isolated from many extreme environments.</title>
        <authorList>
            <person name="Coleine C."/>
            <person name="Stajich J.E."/>
            <person name="Selbmann L."/>
        </authorList>
    </citation>
    <scope>NUCLEOTIDE SEQUENCE [LARGE SCALE GENOMIC DNA]</scope>
    <source>
        <strain evidence="4 5">CCFEE 536</strain>
    </source>
</reference>
<accession>A0ABR0KPL6</accession>
<protein>
    <recommendedName>
        <fullName evidence="6">CTLH domain-containing protein</fullName>
    </recommendedName>
</protein>
<feature type="region of interest" description="Disordered" evidence="3">
    <location>
        <begin position="1"/>
        <end position="63"/>
    </location>
</feature>
<evidence type="ECO:0008006" key="6">
    <source>
        <dbReference type="Google" id="ProtNLM"/>
    </source>
</evidence>
<keyword evidence="1" id="KW-0853">WD repeat</keyword>
<organism evidence="4 5">
    <name type="scientific">Cryomyces antarcticus</name>
    <dbReference type="NCBI Taxonomy" id="329879"/>
    <lineage>
        <taxon>Eukaryota</taxon>
        <taxon>Fungi</taxon>
        <taxon>Dikarya</taxon>
        <taxon>Ascomycota</taxon>
        <taxon>Pezizomycotina</taxon>
        <taxon>Dothideomycetes</taxon>
        <taxon>Dothideomycetes incertae sedis</taxon>
        <taxon>Cryomyces</taxon>
    </lineage>
</organism>
<evidence type="ECO:0000256" key="1">
    <source>
        <dbReference type="ARBA" id="ARBA00022574"/>
    </source>
</evidence>
<dbReference type="PANTHER" id="PTHR22838">
    <property type="entry name" value="WD REPEAT PROTEIN 26-RELATED"/>
    <property type="match status" value="1"/>
</dbReference>
<feature type="non-terminal residue" evidence="4">
    <location>
        <position position="203"/>
    </location>
</feature>
<proteinExistence type="predicted"/>
<keyword evidence="2" id="KW-0677">Repeat</keyword>
<comment type="caution">
    <text evidence="4">The sequence shown here is derived from an EMBL/GenBank/DDBJ whole genome shotgun (WGS) entry which is preliminary data.</text>
</comment>
<feature type="compositionally biased region" description="Low complexity" evidence="3">
    <location>
        <begin position="18"/>
        <end position="29"/>
    </location>
</feature>
<feature type="compositionally biased region" description="Polar residues" evidence="3">
    <location>
        <begin position="30"/>
        <end position="59"/>
    </location>
</feature>
<dbReference type="PANTHER" id="PTHR22838:SF0">
    <property type="entry name" value="WD REPEAT-CONTAINING PROTEIN 26"/>
    <property type="match status" value="1"/>
</dbReference>
<evidence type="ECO:0000256" key="3">
    <source>
        <dbReference type="SAM" id="MobiDB-lite"/>
    </source>
</evidence>
<evidence type="ECO:0000256" key="2">
    <source>
        <dbReference type="ARBA" id="ARBA00022737"/>
    </source>
</evidence>
<dbReference type="Pfam" id="PF23627">
    <property type="entry name" value="LisH_WDR26"/>
    <property type="match status" value="1"/>
</dbReference>
<name>A0ABR0KPL6_9PEZI</name>
<feature type="compositionally biased region" description="Polar residues" evidence="3">
    <location>
        <begin position="1"/>
        <end position="16"/>
    </location>
</feature>
<evidence type="ECO:0000313" key="4">
    <source>
        <dbReference type="EMBL" id="KAK5101608.1"/>
    </source>
</evidence>
<gene>
    <name evidence="4" type="ORF">LTR16_007065</name>
</gene>
<dbReference type="EMBL" id="JAVRRA010026061">
    <property type="protein sequence ID" value="KAK5101608.1"/>
    <property type="molecule type" value="Genomic_DNA"/>
</dbReference>
<evidence type="ECO:0000313" key="5">
    <source>
        <dbReference type="Proteomes" id="UP001357485"/>
    </source>
</evidence>
<dbReference type="InterPro" id="IPR051350">
    <property type="entry name" value="WD_repeat-ST_regulator"/>
</dbReference>
<sequence length="203" mass="21726">MRLDTNPSTNVQTPRAFSNGSNVSNGTSSQKSPVSSRLNGSTSSKVESNGYTNGSSRPTGTYFGHDREEVARILIQSLTDLGYHGAAGSLSRDSGYELEGPSVAAFRNAVLQGEWAEAEALLFGTRSYDGGGGDATLDGQNGHGKQQHSGAAWSTGLVLADGANQNEMLFWMRQQKYLELLEARDLGSALMVLRQELTPLHQD</sequence>
<dbReference type="Proteomes" id="UP001357485">
    <property type="component" value="Unassembled WGS sequence"/>
</dbReference>